<evidence type="ECO:0000313" key="3">
    <source>
        <dbReference type="Proteomes" id="UP000823775"/>
    </source>
</evidence>
<reference evidence="2 3" key="1">
    <citation type="journal article" date="2021" name="BMC Genomics">
        <title>Datura genome reveals duplications of psychoactive alkaloid biosynthetic genes and high mutation rate following tissue culture.</title>
        <authorList>
            <person name="Rajewski A."/>
            <person name="Carter-House D."/>
            <person name="Stajich J."/>
            <person name="Litt A."/>
        </authorList>
    </citation>
    <scope>NUCLEOTIDE SEQUENCE [LARGE SCALE GENOMIC DNA]</scope>
    <source>
        <strain evidence="2">AR-01</strain>
    </source>
</reference>
<name>A0ABS8S938_DATST</name>
<accession>A0ABS8S938</accession>
<evidence type="ECO:0000313" key="2">
    <source>
        <dbReference type="EMBL" id="MCD7455336.1"/>
    </source>
</evidence>
<comment type="caution">
    <text evidence="2">The sequence shown here is derived from an EMBL/GenBank/DDBJ whole genome shotgun (WGS) entry which is preliminary data.</text>
</comment>
<dbReference type="EMBL" id="JACEIK010000340">
    <property type="protein sequence ID" value="MCD7455336.1"/>
    <property type="molecule type" value="Genomic_DNA"/>
</dbReference>
<sequence length="140" mass="15742">KDKASVLASTTEYLSSLKDQVEELYKRNEILEAQLFTKKNSSQFQQNGSGNLDVYITTNIEERIVDLQVIAKGKCSILDLVICLMEFLKMASYVNLVSVDANTTMVQSCPVTIITLRLRIQGGEWDKSAFLEATKRVLET</sequence>
<evidence type="ECO:0000259" key="1">
    <source>
        <dbReference type="Pfam" id="PF23132"/>
    </source>
</evidence>
<organism evidence="2 3">
    <name type="scientific">Datura stramonium</name>
    <name type="common">Jimsonweed</name>
    <name type="synonym">Common thornapple</name>
    <dbReference type="NCBI Taxonomy" id="4076"/>
    <lineage>
        <taxon>Eukaryota</taxon>
        <taxon>Viridiplantae</taxon>
        <taxon>Streptophyta</taxon>
        <taxon>Embryophyta</taxon>
        <taxon>Tracheophyta</taxon>
        <taxon>Spermatophyta</taxon>
        <taxon>Magnoliopsida</taxon>
        <taxon>eudicotyledons</taxon>
        <taxon>Gunneridae</taxon>
        <taxon>Pentapetalae</taxon>
        <taxon>asterids</taxon>
        <taxon>lamiids</taxon>
        <taxon>Solanales</taxon>
        <taxon>Solanaceae</taxon>
        <taxon>Solanoideae</taxon>
        <taxon>Datureae</taxon>
        <taxon>Datura</taxon>
    </lineage>
</organism>
<keyword evidence="3" id="KW-1185">Reference proteome</keyword>
<protein>
    <recommendedName>
        <fullName evidence="1">DUF7049 domain-containing protein</fullName>
    </recommendedName>
</protein>
<dbReference type="Proteomes" id="UP000823775">
    <property type="component" value="Unassembled WGS sequence"/>
</dbReference>
<gene>
    <name evidence="2" type="ORF">HAX54_027877</name>
</gene>
<feature type="non-terminal residue" evidence="2">
    <location>
        <position position="1"/>
    </location>
</feature>
<feature type="domain" description="DUF7049" evidence="1">
    <location>
        <begin position="58"/>
        <end position="139"/>
    </location>
</feature>
<dbReference type="PANTHER" id="PTHR46665:SF1">
    <property type="entry name" value="SPERMATOGENESIS- AND OOGENESIS-SPECIFIC BASIC HELIX-LOOP-HELIX-CONTAINING PROTEIN 1"/>
    <property type="match status" value="1"/>
</dbReference>
<dbReference type="InterPro" id="IPR055477">
    <property type="entry name" value="DUF7049"/>
</dbReference>
<proteinExistence type="predicted"/>
<dbReference type="PANTHER" id="PTHR46665">
    <property type="entry name" value="TRANSCRIPTION FACTOR BHLH041-RELATED-RELATED"/>
    <property type="match status" value="1"/>
</dbReference>
<dbReference type="Pfam" id="PF23132">
    <property type="entry name" value="DUF7049"/>
    <property type="match status" value="1"/>
</dbReference>
<dbReference type="InterPro" id="IPR044658">
    <property type="entry name" value="bHLH92/bHLH041-like"/>
</dbReference>